<organism evidence="1 2">
    <name type="scientific">Rhodoferax koreensis</name>
    <dbReference type="NCBI Taxonomy" id="1842727"/>
    <lineage>
        <taxon>Bacteria</taxon>
        <taxon>Pseudomonadati</taxon>
        <taxon>Pseudomonadota</taxon>
        <taxon>Betaproteobacteria</taxon>
        <taxon>Burkholderiales</taxon>
        <taxon>Comamonadaceae</taxon>
        <taxon>Rhodoferax</taxon>
    </lineage>
</organism>
<dbReference type="NCBIfam" id="TIGR01484">
    <property type="entry name" value="HAD-SF-IIB"/>
    <property type="match status" value="1"/>
</dbReference>
<accession>A0A1P8JVZ1</accession>
<dbReference type="PANTHER" id="PTHR10000:SF25">
    <property type="entry name" value="PHOSPHATASE YKRA-RELATED"/>
    <property type="match status" value="1"/>
</dbReference>
<dbReference type="Gene3D" id="3.30.1240.10">
    <property type="match status" value="1"/>
</dbReference>
<dbReference type="GO" id="GO:0005829">
    <property type="term" value="C:cytosol"/>
    <property type="evidence" value="ECO:0007669"/>
    <property type="project" value="TreeGrafter"/>
</dbReference>
<dbReference type="InterPro" id="IPR023214">
    <property type="entry name" value="HAD_sf"/>
</dbReference>
<dbReference type="Proteomes" id="UP000186609">
    <property type="component" value="Chromosome"/>
</dbReference>
<dbReference type="PANTHER" id="PTHR10000">
    <property type="entry name" value="PHOSPHOSERINE PHOSPHATASE"/>
    <property type="match status" value="1"/>
</dbReference>
<dbReference type="InterPro" id="IPR036412">
    <property type="entry name" value="HAD-like_sf"/>
</dbReference>
<proteinExistence type="predicted"/>
<dbReference type="RefSeq" id="WP_076199777.1">
    <property type="nucleotide sequence ID" value="NZ_CP019236.1"/>
</dbReference>
<dbReference type="OrthoDB" id="5498330at2"/>
<dbReference type="AlphaFoldDB" id="A0A1P8JVZ1"/>
<dbReference type="Gene3D" id="3.40.50.1000">
    <property type="entry name" value="HAD superfamily/HAD-like"/>
    <property type="match status" value="1"/>
</dbReference>
<name>A0A1P8JVZ1_9BURK</name>
<dbReference type="KEGG" id="rhy:RD110_12415"/>
<dbReference type="GO" id="GO:0016791">
    <property type="term" value="F:phosphatase activity"/>
    <property type="evidence" value="ECO:0007669"/>
    <property type="project" value="UniProtKB-ARBA"/>
</dbReference>
<evidence type="ECO:0000313" key="1">
    <source>
        <dbReference type="EMBL" id="APW37898.1"/>
    </source>
</evidence>
<sequence>MPKIFFFDIDNTLLDHRSSRIPPSALEAIASLKADGHTIAIATGRGYGHALEYIEQVQPAYAITQNGARIQRGDQEVQCHPLERDGLQALFGLMASRGFAYGATDGHNIHVSARTPDVLTPMGTVDLKAFPADIDDVPPFVVSQGWLFFHESLDDSLLPELLRTFPQFDYVRWHATAVDVLPKGIHKMSGCAWVLADAGIDAAHAYAFGDGLNDLEMLQGVGTGIAMGNSHPELLAVADRVTDAVHQDGVAKMVAQLRRELAI</sequence>
<dbReference type="SFLD" id="SFLDG01140">
    <property type="entry name" value="C2.B:_Phosphomannomutase_and_P"/>
    <property type="match status" value="1"/>
</dbReference>
<dbReference type="EMBL" id="CP019236">
    <property type="protein sequence ID" value="APW37898.1"/>
    <property type="molecule type" value="Genomic_DNA"/>
</dbReference>
<dbReference type="SFLD" id="SFLDS00003">
    <property type="entry name" value="Haloacid_Dehalogenase"/>
    <property type="match status" value="1"/>
</dbReference>
<reference evidence="1 2" key="1">
    <citation type="submission" date="2017-01" db="EMBL/GenBank/DDBJ databases">
        <authorList>
            <person name="Mah S.A."/>
            <person name="Swanson W.J."/>
            <person name="Moy G.W."/>
            <person name="Vacquier V.D."/>
        </authorList>
    </citation>
    <scope>NUCLEOTIDE SEQUENCE [LARGE SCALE GENOMIC DNA]</scope>
    <source>
        <strain evidence="1 2">DCY110</strain>
    </source>
</reference>
<gene>
    <name evidence="1" type="ORF">RD110_12415</name>
</gene>
<dbReference type="STRING" id="1842727.RD110_12415"/>
<dbReference type="PROSITE" id="PS01229">
    <property type="entry name" value="COF_2"/>
    <property type="match status" value="1"/>
</dbReference>
<keyword evidence="2" id="KW-1185">Reference proteome</keyword>
<evidence type="ECO:0000313" key="2">
    <source>
        <dbReference type="Proteomes" id="UP000186609"/>
    </source>
</evidence>
<dbReference type="GO" id="GO:0000287">
    <property type="term" value="F:magnesium ion binding"/>
    <property type="evidence" value="ECO:0007669"/>
    <property type="project" value="TreeGrafter"/>
</dbReference>
<dbReference type="Pfam" id="PF08282">
    <property type="entry name" value="Hydrolase_3"/>
    <property type="match status" value="1"/>
</dbReference>
<dbReference type="NCBIfam" id="TIGR00099">
    <property type="entry name" value="Cof-subfamily"/>
    <property type="match status" value="1"/>
</dbReference>
<dbReference type="InterPro" id="IPR000150">
    <property type="entry name" value="Cof"/>
</dbReference>
<dbReference type="InterPro" id="IPR006379">
    <property type="entry name" value="HAD-SF_hydro_IIB"/>
</dbReference>
<evidence type="ECO:0008006" key="3">
    <source>
        <dbReference type="Google" id="ProtNLM"/>
    </source>
</evidence>
<dbReference type="SUPFAM" id="SSF56784">
    <property type="entry name" value="HAD-like"/>
    <property type="match status" value="1"/>
</dbReference>
<protein>
    <recommendedName>
        <fullName evidence="3">Hydrolase</fullName>
    </recommendedName>
</protein>